<dbReference type="PIRSF" id="PIRSF006402">
    <property type="entry name" value="UCP006402_thioredoxin"/>
    <property type="match status" value="1"/>
</dbReference>
<evidence type="ECO:0000259" key="1">
    <source>
        <dbReference type="Pfam" id="PF03190"/>
    </source>
</evidence>
<dbReference type="Pfam" id="PF03190">
    <property type="entry name" value="Thioredox_DsbH"/>
    <property type="match status" value="1"/>
</dbReference>
<evidence type="ECO:0000313" key="3">
    <source>
        <dbReference type="Proteomes" id="UP000237684"/>
    </source>
</evidence>
<dbReference type="SUPFAM" id="SSF52833">
    <property type="entry name" value="Thioredoxin-like"/>
    <property type="match status" value="1"/>
</dbReference>
<dbReference type="OrthoDB" id="9762614at2"/>
<protein>
    <recommendedName>
        <fullName evidence="1">Spermatogenesis-associated protein 20-like TRX domain-containing protein</fullName>
    </recommendedName>
</protein>
<proteinExistence type="predicted"/>
<dbReference type="FunCoup" id="A0A2S8SSV7">
    <property type="interactions" value="284"/>
</dbReference>
<dbReference type="InterPro" id="IPR024705">
    <property type="entry name" value="Ssp411"/>
</dbReference>
<dbReference type="Gene3D" id="1.50.10.10">
    <property type="match status" value="1"/>
</dbReference>
<sequence>MSENRLASEKSPYLLQHAHNPVDWMPWGEAAFELAKTQNKPIFLSIGYSTCHWCHVMERESFENEETAALMNENFINIKVDREERPDVDRLYMTFVQAATGSGGWPMSVFLTPELKPFYGGTYYPPVDAYGRPGFSTLLKSIARAFKEDEIGVAKAAQSSVRTLENYADIGAGNYQGDFAEIYQNCNAQLQHSFDSTRGGFGGPPKFPRPVQHDFLHAYYISTKNETARQMSEVTLRAMADKGMNDQLGGGFHRYSVDGEWIVSHFEKMLYDQAQLVVSYLEIFQISGEKYYAEIAEKTLSYVRRDMTHIDGGFFAAEDADSLEFPDSNHKEEGAFYVWKQSEIEAILGADARLFCDFYSVKPNGNAPREGDPHGEFAGKNILFEAENIQTVAKMNGISVRDALEKLEASREKLFEARKKRPRPHRDEKIIVAWNGLMISAFARAAVALQNPKHARTAQSAANFLIAELWDGENLRRHFKDGAADVPAFCDDYAALSRACLDLYDATFEVSWLEKAEALADRMSELFWDETSGGFYNSGEDARVLVRFKEDYDGAEPSANALAVEVGARLFHLLGREDWRDKAEKTVSAFGERLNSIPSAMPLLLRGKMILDTAPQHIVIAGEKADVGELLQAAREGFAPFRYVILLDEKSRSFFVEKQPFLQKMEEVEGKPAVYICQNFACQRPVLGADGVRAILQS</sequence>
<dbReference type="RefSeq" id="WP_105483718.1">
    <property type="nucleotide sequence ID" value="NZ_NIGF01000008.1"/>
</dbReference>
<name>A0A2S8SSV7_9BACT</name>
<dbReference type="InParanoid" id="A0A2S8SSV7"/>
<gene>
    <name evidence="2" type="ORF">B1R32_10884</name>
</gene>
<reference evidence="2 3" key="1">
    <citation type="journal article" date="2018" name="Syst. Appl. Microbiol.">
        <title>Abditibacterium utsteinense sp. nov., the first cultivated member of candidate phylum FBP, isolated from ice-free Antarctic soil samples.</title>
        <authorList>
            <person name="Tahon G."/>
            <person name="Tytgat B."/>
            <person name="Lebbe L."/>
            <person name="Carlier A."/>
            <person name="Willems A."/>
        </authorList>
    </citation>
    <scope>NUCLEOTIDE SEQUENCE [LARGE SCALE GENOMIC DNA]</scope>
    <source>
        <strain evidence="2 3">LMG 29911</strain>
    </source>
</reference>
<dbReference type="InterPro" id="IPR012341">
    <property type="entry name" value="6hp_glycosidase-like_sf"/>
</dbReference>
<dbReference type="CDD" id="cd02955">
    <property type="entry name" value="SSP411"/>
    <property type="match status" value="1"/>
</dbReference>
<dbReference type="InterPro" id="IPR036249">
    <property type="entry name" value="Thioredoxin-like_sf"/>
</dbReference>
<dbReference type="EMBL" id="NIGF01000008">
    <property type="protein sequence ID" value="PQV63877.1"/>
    <property type="molecule type" value="Genomic_DNA"/>
</dbReference>
<comment type="caution">
    <text evidence="2">The sequence shown here is derived from an EMBL/GenBank/DDBJ whole genome shotgun (WGS) entry which is preliminary data.</text>
</comment>
<dbReference type="Proteomes" id="UP000237684">
    <property type="component" value="Unassembled WGS sequence"/>
</dbReference>
<dbReference type="Gene3D" id="1.50.10.20">
    <property type="match status" value="1"/>
</dbReference>
<dbReference type="Gene3D" id="3.40.30.10">
    <property type="entry name" value="Glutaredoxin"/>
    <property type="match status" value="1"/>
</dbReference>
<feature type="domain" description="Spermatogenesis-associated protein 20-like TRX" evidence="1">
    <location>
        <begin position="3"/>
        <end position="164"/>
    </location>
</feature>
<dbReference type="SUPFAM" id="SSF48208">
    <property type="entry name" value="Six-hairpin glycosidases"/>
    <property type="match status" value="1"/>
</dbReference>
<organism evidence="2 3">
    <name type="scientific">Abditibacterium utsteinense</name>
    <dbReference type="NCBI Taxonomy" id="1960156"/>
    <lineage>
        <taxon>Bacteria</taxon>
        <taxon>Pseudomonadati</taxon>
        <taxon>Abditibacteriota</taxon>
        <taxon>Abditibacteriia</taxon>
        <taxon>Abditibacteriales</taxon>
        <taxon>Abditibacteriaceae</taxon>
        <taxon>Abditibacterium</taxon>
    </lineage>
</organism>
<dbReference type="PANTHER" id="PTHR42899">
    <property type="entry name" value="SPERMATOGENESIS-ASSOCIATED PROTEIN 20"/>
    <property type="match status" value="1"/>
</dbReference>
<evidence type="ECO:0000313" key="2">
    <source>
        <dbReference type="EMBL" id="PQV63877.1"/>
    </source>
</evidence>
<dbReference type="GO" id="GO:0005975">
    <property type="term" value="P:carbohydrate metabolic process"/>
    <property type="evidence" value="ECO:0007669"/>
    <property type="project" value="InterPro"/>
</dbReference>
<dbReference type="InterPro" id="IPR008928">
    <property type="entry name" value="6-hairpin_glycosidase_sf"/>
</dbReference>
<accession>A0A2S8SSV7</accession>
<keyword evidence="3" id="KW-1185">Reference proteome</keyword>
<dbReference type="PANTHER" id="PTHR42899:SF1">
    <property type="entry name" value="SPERMATOGENESIS-ASSOCIATED PROTEIN 20"/>
    <property type="match status" value="1"/>
</dbReference>
<dbReference type="AlphaFoldDB" id="A0A2S8SSV7"/>
<dbReference type="InterPro" id="IPR004879">
    <property type="entry name" value="Ssp411-like_TRX"/>
</dbReference>